<proteinExistence type="predicted"/>
<protein>
    <submittedName>
        <fullName evidence="1">Uncharacterized protein</fullName>
    </submittedName>
</protein>
<evidence type="ECO:0000313" key="1">
    <source>
        <dbReference type="EMBL" id="KIM80491.1"/>
    </source>
</evidence>
<organism evidence="1 2">
    <name type="scientific">Piloderma croceum (strain F 1598)</name>
    <dbReference type="NCBI Taxonomy" id="765440"/>
    <lineage>
        <taxon>Eukaryota</taxon>
        <taxon>Fungi</taxon>
        <taxon>Dikarya</taxon>
        <taxon>Basidiomycota</taxon>
        <taxon>Agaricomycotina</taxon>
        <taxon>Agaricomycetes</taxon>
        <taxon>Agaricomycetidae</taxon>
        <taxon>Atheliales</taxon>
        <taxon>Atheliaceae</taxon>
        <taxon>Piloderma</taxon>
    </lineage>
</organism>
<reference evidence="1 2" key="1">
    <citation type="submission" date="2014-04" db="EMBL/GenBank/DDBJ databases">
        <authorList>
            <consortium name="DOE Joint Genome Institute"/>
            <person name="Kuo A."/>
            <person name="Tarkka M."/>
            <person name="Buscot F."/>
            <person name="Kohler A."/>
            <person name="Nagy L.G."/>
            <person name="Floudas D."/>
            <person name="Copeland A."/>
            <person name="Barry K.W."/>
            <person name="Cichocki N."/>
            <person name="Veneault-Fourrey C."/>
            <person name="LaButti K."/>
            <person name="Lindquist E.A."/>
            <person name="Lipzen A."/>
            <person name="Lundell T."/>
            <person name="Morin E."/>
            <person name="Murat C."/>
            <person name="Sun H."/>
            <person name="Tunlid A."/>
            <person name="Henrissat B."/>
            <person name="Grigoriev I.V."/>
            <person name="Hibbett D.S."/>
            <person name="Martin F."/>
            <person name="Nordberg H.P."/>
            <person name="Cantor M.N."/>
            <person name="Hua S.X."/>
        </authorList>
    </citation>
    <scope>NUCLEOTIDE SEQUENCE [LARGE SCALE GENOMIC DNA]</scope>
    <source>
        <strain evidence="1 2">F 1598</strain>
    </source>
</reference>
<dbReference type="EMBL" id="KN833004">
    <property type="protein sequence ID" value="KIM80491.1"/>
    <property type="molecule type" value="Genomic_DNA"/>
</dbReference>
<dbReference type="AlphaFoldDB" id="A0A0C3FLS8"/>
<gene>
    <name evidence="1" type="ORF">PILCRDRAFT_822589</name>
</gene>
<evidence type="ECO:0000313" key="2">
    <source>
        <dbReference type="Proteomes" id="UP000054166"/>
    </source>
</evidence>
<dbReference type="HOGENOM" id="CLU_2997258_0_0_1"/>
<accession>A0A0C3FLS8</accession>
<name>A0A0C3FLS8_PILCF</name>
<keyword evidence="2" id="KW-1185">Reference proteome</keyword>
<reference evidence="2" key="2">
    <citation type="submission" date="2015-01" db="EMBL/GenBank/DDBJ databases">
        <title>Evolutionary Origins and Diversification of the Mycorrhizal Mutualists.</title>
        <authorList>
            <consortium name="DOE Joint Genome Institute"/>
            <consortium name="Mycorrhizal Genomics Consortium"/>
            <person name="Kohler A."/>
            <person name="Kuo A."/>
            <person name="Nagy L.G."/>
            <person name="Floudas D."/>
            <person name="Copeland A."/>
            <person name="Barry K.W."/>
            <person name="Cichocki N."/>
            <person name="Veneault-Fourrey C."/>
            <person name="LaButti K."/>
            <person name="Lindquist E.A."/>
            <person name="Lipzen A."/>
            <person name="Lundell T."/>
            <person name="Morin E."/>
            <person name="Murat C."/>
            <person name="Riley R."/>
            <person name="Ohm R."/>
            <person name="Sun H."/>
            <person name="Tunlid A."/>
            <person name="Henrissat B."/>
            <person name="Grigoriev I.V."/>
            <person name="Hibbett D.S."/>
            <person name="Martin F."/>
        </authorList>
    </citation>
    <scope>NUCLEOTIDE SEQUENCE [LARGE SCALE GENOMIC DNA]</scope>
    <source>
        <strain evidence="2">F 1598</strain>
    </source>
</reference>
<sequence length="57" mass="6191">MASTHVQGHHLNSLPLQHFSLHPTLSEPHSIVTKRPHDTCSILFVIPALDPVCASAT</sequence>
<dbReference type="Proteomes" id="UP000054166">
    <property type="component" value="Unassembled WGS sequence"/>
</dbReference>
<dbReference type="InParanoid" id="A0A0C3FLS8"/>